<proteinExistence type="predicted"/>
<accession>A0ABP0UT05</accession>
<sequence>MGNVMGTRFGGCWRAWECGGNQVWRWVGIGNVMGTQSHVWLVQRWEHDGYTESQVLETIGNAMGTMSLNCSRALGTYWKPGISVAGEHWEREGI</sequence>
<keyword evidence="2" id="KW-1185">Reference proteome</keyword>
<evidence type="ECO:0000313" key="1">
    <source>
        <dbReference type="EMBL" id="CAK9229164.1"/>
    </source>
</evidence>
<dbReference type="EMBL" id="OZ019898">
    <property type="protein sequence ID" value="CAK9229164.1"/>
    <property type="molecule type" value="Genomic_DNA"/>
</dbReference>
<reference evidence="1" key="1">
    <citation type="submission" date="2024-02" db="EMBL/GenBank/DDBJ databases">
        <authorList>
            <consortium name="ELIXIR-Norway"/>
            <consortium name="Elixir Norway"/>
        </authorList>
    </citation>
    <scope>NUCLEOTIDE SEQUENCE</scope>
</reference>
<gene>
    <name evidence="1" type="ORF">CSSPTR1EN2_LOCUS19596</name>
</gene>
<evidence type="ECO:0000313" key="2">
    <source>
        <dbReference type="Proteomes" id="UP001497512"/>
    </source>
</evidence>
<dbReference type="Proteomes" id="UP001497512">
    <property type="component" value="Chromosome 6"/>
</dbReference>
<name>A0ABP0UT05_9BRYO</name>
<protein>
    <submittedName>
        <fullName evidence="1">Uncharacterized protein</fullName>
    </submittedName>
</protein>
<organism evidence="1 2">
    <name type="scientific">Sphagnum troendelagicum</name>
    <dbReference type="NCBI Taxonomy" id="128251"/>
    <lineage>
        <taxon>Eukaryota</taxon>
        <taxon>Viridiplantae</taxon>
        <taxon>Streptophyta</taxon>
        <taxon>Embryophyta</taxon>
        <taxon>Bryophyta</taxon>
        <taxon>Sphagnophytina</taxon>
        <taxon>Sphagnopsida</taxon>
        <taxon>Sphagnales</taxon>
        <taxon>Sphagnaceae</taxon>
        <taxon>Sphagnum</taxon>
    </lineage>
</organism>